<dbReference type="Pfam" id="PF02133">
    <property type="entry name" value="Transp_cyt_pur"/>
    <property type="match status" value="1"/>
</dbReference>
<evidence type="ECO:0000256" key="1">
    <source>
        <dbReference type="ARBA" id="ARBA00004141"/>
    </source>
</evidence>
<evidence type="ECO:0000256" key="5">
    <source>
        <dbReference type="ARBA" id="ARBA00023136"/>
    </source>
</evidence>
<evidence type="ECO:0000256" key="2">
    <source>
        <dbReference type="ARBA" id="ARBA00008974"/>
    </source>
</evidence>
<sequence length="139" mass="15887">LPWKLLASRNGFVSYLSAYSVFLSSIAGVMVRLKVRHRVWKGHYRMKDLYDTRRDGWYWYTYGSILAYTAYIAGILINVVGLGASEHFRIILFILSIYEMSFFTGFGTSMVIYLLLNWAFPVPGGIGEKSASFEEVDIS</sequence>
<feature type="transmembrane region" description="Helical" evidence="6">
    <location>
        <begin position="12"/>
        <end position="35"/>
    </location>
</feature>
<protein>
    <submittedName>
        <fullName evidence="7">Uncharacterized protein</fullName>
    </submittedName>
</protein>
<evidence type="ECO:0000256" key="3">
    <source>
        <dbReference type="ARBA" id="ARBA00022692"/>
    </source>
</evidence>
<dbReference type="InterPro" id="IPR001248">
    <property type="entry name" value="Pur-cyt_permease"/>
</dbReference>
<dbReference type="AlphaFoldDB" id="A0AA38JCI4"/>
<accession>A0AA38JCI4</accession>
<evidence type="ECO:0000256" key="6">
    <source>
        <dbReference type="SAM" id="Phobius"/>
    </source>
</evidence>
<comment type="caution">
    <text evidence="7">The sequence shown here is derived from an EMBL/GenBank/DDBJ whole genome shotgun (WGS) entry which is preliminary data.</text>
</comment>
<evidence type="ECO:0000313" key="8">
    <source>
        <dbReference type="Proteomes" id="UP001176059"/>
    </source>
</evidence>
<dbReference type="GO" id="GO:0005886">
    <property type="term" value="C:plasma membrane"/>
    <property type="evidence" value="ECO:0007669"/>
    <property type="project" value="TreeGrafter"/>
</dbReference>
<dbReference type="InterPro" id="IPR045225">
    <property type="entry name" value="Uracil/uridine/allantoin_perm"/>
</dbReference>
<keyword evidence="4 6" id="KW-1133">Transmembrane helix</keyword>
<feature type="non-terminal residue" evidence="7">
    <location>
        <position position="139"/>
    </location>
</feature>
<dbReference type="PANTHER" id="PTHR30618:SF2">
    <property type="entry name" value="ALLANTOIN PERMEASE-RELATED"/>
    <property type="match status" value="1"/>
</dbReference>
<feature type="transmembrane region" description="Helical" evidence="6">
    <location>
        <begin position="90"/>
        <end position="116"/>
    </location>
</feature>
<dbReference type="Proteomes" id="UP001176059">
    <property type="component" value="Unassembled WGS sequence"/>
</dbReference>
<gene>
    <name evidence="7" type="ORF">DFJ43DRAFT_961704</name>
</gene>
<feature type="transmembrane region" description="Helical" evidence="6">
    <location>
        <begin position="56"/>
        <end position="84"/>
    </location>
</feature>
<proteinExistence type="inferred from homology"/>
<name>A0AA38JCI4_9AGAR</name>
<dbReference type="GO" id="GO:0015205">
    <property type="term" value="F:nucleobase transmembrane transporter activity"/>
    <property type="evidence" value="ECO:0007669"/>
    <property type="project" value="TreeGrafter"/>
</dbReference>
<evidence type="ECO:0000313" key="7">
    <source>
        <dbReference type="EMBL" id="KAJ3709563.1"/>
    </source>
</evidence>
<dbReference type="Gene3D" id="1.10.4160.10">
    <property type="entry name" value="Hydantoin permease"/>
    <property type="match status" value="1"/>
</dbReference>
<keyword evidence="3 6" id="KW-0812">Transmembrane</keyword>
<reference evidence="7" key="2">
    <citation type="journal article" date="2023" name="Proc. Natl. Acad. Sci. U.S.A.">
        <title>A global phylogenomic analysis of the shiitake genus Lentinula.</title>
        <authorList>
            <person name="Sierra-Patev S."/>
            <person name="Min B."/>
            <person name="Naranjo-Ortiz M."/>
            <person name="Looney B."/>
            <person name="Konkel Z."/>
            <person name="Slot J.C."/>
            <person name="Sakamoto Y."/>
            <person name="Steenwyk J.L."/>
            <person name="Rokas A."/>
            <person name="Carro J."/>
            <person name="Camarero S."/>
            <person name="Ferreira P."/>
            <person name="Molpeceres G."/>
            <person name="Ruiz-Duenas F.J."/>
            <person name="Serrano A."/>
            <person name="Henrissat B."/>
            <person name="Drula E."/>
            <person name="Hughes K.W."/>
            <person name="Mata J.L."/>
            <person name="Ishikawa N.K."/>
            <person name="Vargas-Isla R."/>
            <person name="Ushijima S."/>
            <person name="Smith C.A."/>
            <person name="Donoghue J."/>
            <person name="Ahrendt S."/>
            <person name="Andreopoulos W."/>
            <person name="He G."/>
            <person name="LaButti K."/>
            <person name="Lipzen A."/>
            <person name="Ng V."/>
            <person name="Riley R."/>
            <person name="Sandor L."/>
            <person name="Barry K."/>
            <person name="Martinez A.T."/>
            <person name="Xiao Y."/>
            <person name="Gibbons J.G."/>
            <person name="Terashima K."/>
            <person name="Grigoriev I.V."/>
            <person name="Hibbett D."/>
        </authorList>
    </citation>
    <scope>NUCLEOTIDE SEQUENCE</scope>
    <source>
        <strain evidence="7">ET3784</strain>
    </source>
</reference>
<organism evidence="7 8">
    <name type="scientific">Lentinula guzmanii</name>
    <dbReference type="NCBI Taxonomy" id="2804957"/>
    <lineage>
        <taxon>Eukaryota</taxon>
        <taxon>Fungi</taxon>
        <taxon>Dikarya</taxon>
        <taxon>Basidiomycota</taxon>
        <taxon>Agaricomycotina</taxon>
        <taxon>Agaricomycetes</taxon>
        <taxon>Agaricomycetidae</taxon>
        <taxon>Agaricales</taxon>
        <taxon>Marasmiineae</taxon>
        <taxon>Omphalotaceae</taxon>
        <taxon>Lentinula</taxon>
    </lineage>
</organism>
<keyword evidence="8" id="KW-1185">Reference proteome</keyword>
<evidence type="ECO:0000256" key="4">
    <source>
        <dbReference type="ARBA" id="ARBA00022989"/>
    </source>
</evidence>
<feature type="non-terminal residue" evidence="7">
    <location>
        <position position="1"/>
    </location>
</feature>
<keyword evidence="5 6" id="KW-0472">Membrane</keyword>
<reference evidence="7" key="1">
    <citation type="submission" date="2022-08" db="EMBL/GenBank/DDBJ databases">
        <authorList>
            <consortium name="DOE Joint Genome Institute"/>
            <person name="Min B."/>
            <person name="Sierra-Patev S."/>
            <person name="Naranjo-Ortiz M."/>
            <person name="Looney B."/>
            <person name="Konkel Z."/>
            <person name="Slot J.C."/>
            <person name="Sakamoto Y."/>
            <person name="Steenwyk J.L."/>
            <person name="Rokas A."/>
            <person name="Carro J."/>
            <person name="Camarero S."/>
            <person name="Ferreira P."/>
            <person name="Molpeceres G."/>
            <person name="Ruiz-duenas F.J."/>
            <person name="Serrano A."/>
            <person name="Henrissat B."/>
            <person name="Drula E."/>
            <person name="Hughes K.W."/>
            <person name="Mata J.L."/>
            <person name="Ishikawa N.K."/>
            <person name="Vargas-Isla R."/>
            <person name="Ushijima S."/>
            <person name="Smith C.A."/>
            <person name="Ahrendt S."/>
            <person name="Andreopoulos W."/>
            <person name="He G."/>
            <person name="LaButti K."/>
            <person name="Lipzen A."/>
            <person name="Ng V."/>
            <person name="Riley R."/>
            <person name="Sandor L."/>
            <person name="Barry K."/>
            <person name="Martinez A.T."/>
            <person name="Xiao Y."/>
            <person name="Gibbons J.G."/>
            <person name="Terashima K."/>
            <person name="Hibbett D.S."/>
            <person name="Grigoriev I.V."/>
        </authorList>
    </citation>
    <scope>NUCLEOTIDE SEQUENCE</scope>
    <source>
        <strain evidence="7">ET3784</strain>
    </source>
</reference>
<dbReference type="PANTHER" id="PTHR30618">
    <property type="entry name" value="NCS1 FAMILY PURINE/PYRIMIDINE TRANSPORTER"/>
    <property type="match status" value="1"/>
</dbReference>
<comment type="similarity">
    <text evidence="2">Belongs to the purine-cytosine permease (2.A.39) family.</text>
</comment>
<dbReference type="EMBL" id="JANVFO010000169">
    <property type="protein sequence ID" value="KAJ3709563.1"/>
    <property type="molecule type" value="Genomic_DNA"/>
</dbReference>
<comment type="subcellular location">
    <subcellularLocation>
        <location evidence="1">Membrane</location>
        <topology evidence="1">Multi-pass membrane protein</topology>
    </subcellularLocation>
</comment>